<dbReference type="PANTHER" id="PTHR44520:SF1">
    <property type="entry name" value="TWO-COMPONENT SYSTEM REGULATORY PROTEIN"/>
    <property type="match status" value="1"/>
</dbReference>
<organism evidence="3 4">
    <name type="scientific">Actinospica durhamensis</name>
    <dbReference type="NCBI Taxonomy" id="1508375"/>
    <lineage>
        <taxon>Bacteria</taxon>
        <taxon>Bacillati</taxon>
        <taxon>Actinomycetota</taxon>
        <taxon>Actinomycetes</taxon>
        <taxon>Catenulisporales</taxon>
        <taxon>Actinospicaceae</taxon>
        <taxon>Actinospica</taxon>
    </lineage>
</organism>
<evidence type="ECO:0000256" key="1">
    <source>
        <dbReference type="PROSITE-ProRule" id="PRU00169"/>
    </source>
</evidence>
<evidence type="ECO:0000313" key="3">
    <source>
        <dbReference type="EMBL" id="MBR7836840.1"/>
    </source>
</evidence>
<dbReference type="CDD" id="cd17557">
    <property type="entry name" value="REC_Rcp-like"/>
    <property type="match status" value="1"/>
</dbReference>
<dbReference type="InterPro" id="IPR001789">
    <property type="entry name" value="Sig_transdc_resp-reg_receiver"/>
</dbReference>
<accession>A0A941EQY7</accession>
<keyword evidence="4" id="KW-1185">Reference proteome</keyword>
<comment type="caution">
    <text evidence="3">The sequence shown here is derived from an EMBL/GenBank/DDBJ whole genome shotgun (WGS) entry which is preliminary data.</text>
</comment>
<evidence type="ECO:0000313" key="4">
    <source>
        <dbReference type="Proteomes" id="UP000675781"/>
    </source>
</evidence>
<dbReference type="SMART" id="SM00448">
    <property type="entry name" value="REC"/>
    <property type="match status" value="1"/>
</dbReference>
<reference evidence="3" key="1">
    <citation type="submission" date="2021-04" db="EMBL/GenBank/DDBJ databases">
        <title>Genome based classification of Actinospica acidithermotolerans sp. nov., an actinobacterium isolated from an Indonesian hot spring.</title>
        <authorList>
            <person name="Kusuma A.B."/>
            <person name="Putra K.E."/>
            <person name="Nafisah S."/>
            <person name="Loh J."/>
            <person name="Nouioui I."/>
            <person name="Goodfellow M."/>
        </authorList>
    </citation>
    <scope>NUCLEOTIDE SEQUENCE</scope>
    <source>
        <strain evidence="3">CSCA 57</strain>
    </source>
</reference>
<dbReference type="InterPro" id="IPR052893">
    <property type="entry name" value="TCS_response_regulator"/>
</dbReference>
<name>A0A941EQY7_9ACTN</name>
<dbReference type="Pfam" id="PF00072">
    <property type="entry name" value="Response_reg"/>
    <property type="match status" value="1"/>
</dbReference>
<dbReference type="GO" id="GO:0000160">
    <property type="term" value="P:phosphorelay signal transduction system"/>
    <property type="evidence" value="ECO:0007669"/>
    <property type="project" value="InterPro"/>
</dbReference>
<dbReference type="SUPFAM" id="SSF52172">
    <property type="entry name" value="CheY-like"/>
    <property type="match status" value="1"/>
</dbReference>
<feature type="domain" description="Response regulatory" evidence="2">
    <location>
        <begin position="1"/>
        <end position="122"/>
    </location>
</feature>
<proteinExistence type="predicted"/>
<dbReference type="Gene3D" id="3.40.50.2300">
    <property type="match status" value="1"/>
</dbReference>
<dbReference type="Proteomes" id="UP000675781">
    <property type="component" value="Unassembled WGS sequence"/>
</dbReference>
<dbReference type="EMBL" id="JAGSOG010000165">
    <property type="protein sequence ID" value="MBR7836840.1"/>
    <property type="molecule type" value="Genomic_DNA"/>
</dbReference>
<dbReference type="PROSITE" id="PS50110">
    <property type="entry name" value="RESPONSE_REGULATORY"/>
    <property type="match status" value="1"/>
</dbReference>
<keyword evidence="1" id="KW-0597">Phosphoprotein</keyword>
<gene>
    <name evidence="3" type="ORF">KDL01_26415</name>
</gene>
<protein>
    <submittedName>
        <fullName evidence="3">Response regulator</fullName>
    </submittedName>
</protein>
<evidence type="ECO:0000259" key="2">
    <source>
        <dbReference type="PROSITE" id="PS50110"/>
    </source>
</evidence>
<dbReference type="PANTHER" id="PTHR44520">
    <property type="entry name" value="RESPONSE REGULATOR RCP1-RELATED"/>
    <property type="match status" value="1"/>
</dbReference>
<feature type="modified residue" description="4-aspartylphosphate" evidence="1">
    <location>
        <position position="55"/>
    </location>
</feature>
<dbReference type="AlphaFoldDB" id="A0A941EQY7"/>
<sequence>MAEDNPDDVLLTRRAFAKNGFGNRIVAVSDGEECLEQLLPAHGGPGLAPALVLLDINLPKISGLEVLGRLRADARTWLLPVIVLTTSRERRDILNCYLGGANSFVCKPVSFADFVPMVGTLASYWLTVNEPCPDPGTL</sequence>
<dbReference type="InterPro" id="IPR011006">
    <property type="entry name" value="CheY-like_superfamily"/>
</dbReference>